<accession>A0A6P8VIV7</accession>
<dbReference type="Pfam" id="PF13359">
    <property type="entry name" value="DDE_Tnp_4"/>
    <property type="match status" value="1"/>
</dbReference>
<evidence type="ECO:0000259" key="9">
    <source>
        <dbReference type="Pfam" id="PF13359"/>
    </source>
</evidence>
<evidence type="ECO:0000256" key="4">
    <source>
        <dbReference type="ARBA" id="ARBA00022722"/>
    </source>
</evidence>
<organism evidence="10 11">
    <name type="scientific">Gymnodraco acuticeps</name>
    <name type="common">Antarctic dragonfish</name>
    <dbReference type="NCBI Taxonomy" id="8218"/>
    <lineage>
        <taxon>Eukaryota</taxon>
        <taxon>Metazoa</taxon>
        <taxon>Chordata</taxon>
        <taxon>Craniata</taxon>
        <taxon>Vertebrata</taxon>
        <taxon>Euteleostomi</taxon>
        <taxon>Actinopterygii</taxon>
        <taxon>Neopterygii</taxon>
        <taxon>Teleostei</taxon>
        <taxon>Neoteleostei</taxon>
        <taxon>Acanthomorphata</taxon>
        <taxon>Eupercaria</taxon>
        <taxon>Perciformes</taxon>
        <taxon>Notothenioidei</taxon>
        <taxon>Bathydraconidae</taxon>
        <taxon>Gymnodraco</taxon>
    </lineage>
</organism>
<dbReference type="Pfam" id="PF00078">
    <property type="entry name" value="RVT_1"/>
    <property type="match status" value="1"/>
</dbReference>
<evidence type="ECO:0000256" key="3">
    <source>
        <dbReference type="ARBA" id="ARBA00006958"/>
    </source>
</evidence>
<comment type="similarity">
    <text evidence="3">Belongs to the HARBI1 family.</text>
</comment>
<dbReference type="PANTHER" id="PTHR22930:SF206">
    <property type="entry name" value="NUCLEASE HARBI1"/>
    <property type="match status" value="1"/>
</dbReference>
<evidence type="ECO:0000256" key="1">
    <source>
        <dbReference type="ARBA" id="ARBA00001968"/>
    </source>
</evidence>
<evidence type="ECO:0000256" key="2">
    <source>
        <dbReference type="ARBA" id="ARBA00004123"/>
    </source>
</evidence>
<evidence type="ECO:0000259" key="8">
    <source>
        <dbReference type="Pfam" id="PF00078"/>
    </source>
</evidence>
<dbReference type="GO" id="GO:0046872">
    <property type="term" value="F:metal ion binding"/>
    <property type="evidence" value="ECO:0007669"/>
    <property type="project" value="UniProtKB-KW"/>
</dbReference>
<evidence type="ECO:0000256" key="7">
    <source>
        <dbReference type="ARBA" id="ARBA00023242"/>
    </source>
</evidence>
<dbReference type="InterPro" id="IPR045249">
    <property type="entry name" value="HARBI1-like"/>
</dbReference>
<dbReference type="OrthoDB" id="8929758at2759"/>
<sequence length="807" mass="90605">MISNMDHLNSTVFLDFRDVFGTLSHEVMLQALEEIHLPQPFVNIVSNVYQGSFLQVICGQQLTEPIALKVGIKTVCPWSAVNFILALNQWMKWIYQCAPLHVKSPNPVQGYADDVQVSSRQEDVIINMLARTDEFLQWSGLEVKQAKCAVLHERRSGGNRWYKAKNDKPPSFLVMGQPIKVYSRNETYPYLGHRFNIAGEWGEQVEELTTEFLHRLHLIDLSPLPVFMKFQAVREVALAKIQHLFANVHIPLKALREMTNKTVQLVRKWVGLNTHSTRCIIFLPCGEGGLGVPNVEWTYIATRLAHLIHMLNNDDVTVREMARASLLLDLQRRKIPLASADQNNFLGFRRKDSGKLDSQARGFGVWSDWPDLNDLCNRTGVQLKWTRLNTQTEVPVSDELIADPSVVVKADITKPQEETVELHRDSARRVLLSTKQSEIRQHWYGLGLQGKLACLGFADHSVSHSVFKNAAVGEDVLTFTIKARLQGGKGLYMQLNATAPILTLYANPEACLKKDFRVKRSSVVYLVQMLSSPKDHGWGQDIEVLVLLYSLAHGLSLSVVGSAFGIPKSTVHRIIKHVTGKIKANLKILISLPTSDELPEIADGFCQLAKSPAFHRAAGAIDGCHIHIKPPGNEYHKEYINYKLLYLSQMQAICDSTGRFLDVFIGYPGSVHDARVLRNSPIFCQALFPPAGWFLLGDGGYPCLEKTVGLRTPYKVPRGQVQARFNAHHARARSVVERAFGRMKARWRATLFKALEVSPSFAPDIIACCAFLCIDLNDVLEDAEAFPPGTRILPLPQHVDRKVLDTT</sequence>
<comment type="subcellular location">
    <subcellularLocation>
        <location evidence="2">Nucleus</location>
    </subcellularLocation>
</comment>
<gene>
    <name evidence="11" type="primary">LOC117555601</name>
</gene>
<feature type="domain" description="DDE Tnp4" evidence="9">
    <location>
        <begin position="621"/>
        <end position="773"/>
    </location>
</feature>
<dbReference type="GO" id="GO:0005634">
    <property type="term" value="C:nucleus"/>
    <property type="evidence" value="ECO:0007669"/>
    <property type="project" value="UniProtKB-SubCell"/>
</dbReference>
<dbReference type="GeneID" id="117555601"/>
<evidence type="ECO:0000256" key="6">
    <source>
        <dbReference type="ARBA" id="ARBA00022801"/>
    </source>
</evidence>
<feature type="domain" description="Reverse transcriptase" evidence="8">
    <location>
        <begin position="9"/>
        <end position="194"/>
    </location>
</feature>
<dbReference type="PANTHER" id="PTHR22930">
    <property type="match status" value="1"/>
</dbReference>
<keyword evidence="10" id="KW-1185">Reference proteome</keyword>
<dbReference type="InterPro" id="IPR027806">
    <property type="entry name" value="HARBI1_dom"/>
</dbReference>
<proteinExistence type="inferred from homology"/>
<name>A0A6P8VIV7_GYMAC</name>
<dbReference type="InParanoid" id="A0A6P8VIV7"/>
<dbReference type="GO" id="GO:0004518">
    <property type="term" value="F:nuclease activity"/>
    <property type="evidence" value="ECO:0007669"/>
    <property type="project" value="UniProtKB-KW"/>
</dbReference>
<protein>
    <submittedName>
        <fullName evidence="11">Uncharacterized protein LOC117555601</fullName>
    </submittedName>
</protein>
<evidence type="ECO:0000313" key="11">
    <source>
        <dbReference type="RefSeq" id="XP_034086410.1"/>
    </source>
</evidence>
<comment type="cofactor">
    <cofactor evidence="1">
        <name>a divalent metal cation</name>
        <dbReference type="ChEBI" id="CHEBI:60240"/>
    </cofactor>
</comment>
<reference evidence="11" key="1">
    <citation type="submission" date="2025-08" db="UniProtKB">
        <authorList>
            <consortium name="RefSeq"/>
        </authorList>
    </citation>
    <scope>IDENTIFICATION</scope>
</reference>
<dbReference type="InterPro" id="IPR000477">
    <property type="entry name" value="RT_dom"/>
</dbReference>
<dbReference type="Proteomes" id="UP000515161">
    <property type="component" value="Unplaced"/>
</dbReference>
<keyword evidence="7" id="KW-0539">Nucleus</keyword>
<evidence type="ECO:0000256" key="5">
    <source>
        <dbReference type="ARBA" id="ARBA00022723"/>
    </source>
</evidence>
<dbReference type="KEGG" id="gacu:117555601"/>
<dbReference type="RefSeq" id="XP_034086410.1">
    <property type="nucleotide sequence ID" value="XM_034230519.1"/>
</dbReference>
<keyword evidence="4" id="KW-0540">Nuclease</keyword>
<keyword evidence="6" id="KW-0378">Hydrolase</keyword>
<dbReference type="GO" id="GO:0016787">
    <property type="term" value="F:hydrolase activity"/>
    <property type="evidence" value="ECO:0007669"/>
    <property type="project" value="UniProtKB-KW"/>
</dbReference>
<dbReference type="AlphaFoldDB" id="A0A6P8VIV7"/>
<evidence type="ECO:0000313" key="10">
    <source>
        <dbReference type="Proteomes" id="UP000515161"/>
    </source>
</evidence>
<keyword evidence="5" id="KW-0479">Metal-binding</keyword>